<accession>A0A0U2VC69</accession>
<name>A0A0U2VC69_ACAPC</name>
<organism evidence="1">
    <name type="scientific">Acartia pacifica</name>
    <name type="common">Copepod</name>
    <dbReference type="NCBI Taxonomy" id="335913"/>
    <lineage>
        <taxon>Eukaryota</taxon>
        <taxon>Metazoa</taxon>
        <taxon>Ecdysozoa</taxon>
        <taxon>Arthropoda</taxon>
        <taxon>Crustacea</taxon>
        <taxon>Multicrustacea</taxon>
        <taxon>Hexanauplia</taxon>
        <taxon>Copepoda</taxon>
        <taxon>Calanoida</taxon>
        <taxon>Acartiidae</taxon>
        <taxon>Acartia</taxon>
    </lineage>
</organism>
<dbReference type="AlphaFoldDB" id="A0A0U2VC69"/>
<keyword evidence="1" id="KW-0687">Ribonucleoprotein</keyword>
<dbReference type="GO" id="GO:0005840">
    <property type="term" value="C:ribosome"/>
    <property type="evidence" value="ECO:0007669"/>
    <property type="project" value="UniProtKB-KW"/>
</dbReference>
<protein>
    <submittedName>
        <fullName evidence="1">Mitochondrial putative 39S ribosomal protein L34</fullName>
    </submittedName>
</protein>
<keyword evidence="1" id="KW-0689">Ribosomal protein</keyword>
<evidence type="ECO:0000313" key="1">
    <source>
        <dbReference type="EMBL" id="ALS04546.1"/>
    </source>
</evidence>
<sequence length="142" mass="15763">MSLLGRLVNYTFSSSSTLFPTAAASRITFGGILMPPRLGANTAAAINPPTVVAGAGLGGVRTYLKNFHNEKTAVRPPAGWMCKNFGVLGHRKKDLREHVFKVPSEPKRYRKMSWDYRMKTEGGRRLLMRNILEGKRVLASPF</sequence>
<reference evidence="1" key="1">
    <citation type="journal article" date="2015" name="Sci. Rep.">
        <title>Spliced leader RNA trans-splicing discovered in copepods.</title>
        <authorList>
            <person name="Yang F."/>
            <person name="Xu D."/>
            <person name="Zhuang Y."/>
            <person name="Yi X."/>
            <person name="Huang Y."/>
            <person name="Chen H."/>
            <person name="Lin S."/>
            <person name="Campbell D.A."/>
            <person name="Sturm N.R."/>
            <person name="Liu G."/>
            <person name="Zhang H."/>
        </authorList>
    </citation>
    <scope>NUCLEOTIDE SEQUENCE</scope>
</reference>
<dbReference type="Gene3D" id="1.10.287.3980">
    <property type="match status" value="1"/>
</dbReference>
<dbReference type="EMBL" id="KT754712">
    <property type="protein sequence ID" value="ALS04546.1"/>
    <property type="molecule type" value="mRNA"/>
</dbReference>
<proteinExistence type="evidence at transcript level"/>